<dbReference type="NCBIfam" id="NF040601">
    <property type="entry name" value="TerS_not_xtmA"/>
    <property type="match status" value="1"/>
</dbReference>
<evidence type="ECO:0000313" key="4">
    <source>
        <dbReference type="Proteomes" id="UP000095651"/>
    </source>
</evidence>
<name>A0A174IJL1_9FIRM</name>
<dbReference type="InterPro" id="IPR018925">
    <property type="entry name" value="XtmA-like_N"/>
</dbReference>
<organism evidence="3 4">
    <name type="scientific">Hungatella hathewayi</name>
    <dbReference type="NCBI Taxonomy" id="154046"/>
    <lineage>
        <taxon>Bacteria</taxon>
        <taxon>Bacillati</taxon>
        <taxon>Bacillota</taxon>
        <taxon>Clostridia</taxon>
        <taxon>Lachnospirales</taxon>
        <taxon>Lachnospiraceae</taxon>
        <taxon>Hungatella</taxon>
    </lineage>
</organism>
<evidence type="ECO:0000256" key="1">
    <source>
        <dbReference type="SAM" id="MobiDB-lite"/>
    </source>
</evidence>
<dbReference type="Proteomes" id="UP000095651">
    <property type="component" value="Unassembled WGS sequence"/>
</dbReference>
<dbReference type="EMBL" id="CYZE01000013">
    <property type="protein sequence ID" value="CUO85200.1"/>
    <property type="molecule type" value="Genomic_DNA"/>
</dbReference>
<protein>
    <submittedName>
        <fullName evidence="3">Phage-related terminase small subunit-like protein</fullName>
    </submittedName>
</protein>
<dbReference type="AlphaFoldDB" id="A0A174IJL1"/>
<sequence length="251" mass="28397">MARPRSPNRDKACELWLKSGKKRQLKDIAAELGVSEEQIRKWKNQDQWDKVTLPNAKSNVTNHRNKGGQPGNRNAVGHGGTGPPGNKNAVTTGEFETLFFDTLEDDERLLIGMIQPDKEKLLFQEIQLLTVRERRMLKRIEDLRDCDFTTVKKKKGTEKDKWTDLKEDQAVLGQIQSIEDALTRVQGRKQRAIESLHKFGFDDARLEIELMKVELATLKIGGQEAGQEDDGFLAALNTEAESLWEAGADDN</sequence>
<accession>A0A174IJL1</accession>
<gene>
    <name evidence="3" type="ORF">ERS852407_04169</name>
</gene>
<dbReference type="Pfam" id="PF10668">
    <property type="entry name" value="Phage_terminase"/>
    <property type="match status" value="1"/>
</dbReference>
<feature type="domain" description="PBSX phage terminase small subunit-like N-terminal" evidence="2">
    <location>
        <begin position="1"/>
        <end position="61"/>
    </location>
</feature>
<evidence type="ECO:0000313" key="3">
    <source>
        <dbReference type="EMBL" id="CUO85200.1"/>
    </source>
</evidence>
<dbReference type="RefSeq" id="WP_055658069.1">
    <property type="nucleotide sequence ID" value="NZ_CABIXC010000013.1"/>
</dbReference>
<evidence type="ECO:0000259" key="2">
    <source>
        <dbReference type="Pfam" id="PF10668"/>
    </source>
</evidence>
<feature type="region of interest" description="Disordered" evidence="1">
    <location>
        <begin position="53"/>
        <end position="90"/>
    </location>
</feature>
<proteinExistence type="predicted"/>
<reference evidence="3 4" key="1">
    <citation type="submission" date="2015-09" db="EMBL/GenBank/DDBJ databases">
        <authorList>
            <consortium name="Pathogen Informatics"/>
        </authorList>
    </citation>
    <scope>NUCLEOTIDE SEQUENCE [LARGE SCALE GENOMIC DNA]</scope>
    <source>
        <strain evidence="3 4">2789STDY5608850</strain>
    </source>
</reference>